<dbReference type="EMBL" id="GBRH01279751">
    <property type="protein sequence ID" value="JAD18144.1"/>
    <property type="molecule type" value="Transcribed_RNA"/>
</dbReference>
<sequence>MLNVALVGADHAVHILHDADHARLLLPYVVAKILRAVAKILGKQVRSSIVLARCSLICFLKLLACIFLLQIFKLSTRSHTALTIDSIPWPGRCFTVDSSLSPAAARGEHMHDFAVPERDRISIRRERRTSGGCRICSARGDKGKIRLTVVWSLPL</sequence>
<reference evidence="1" key="2">
    <citation type="journal article" date="2015" name="Data Brief">
        <title>Shoot transcriptome of the giant reed, Arundo donax.</title>
        <authorList>
            <person name="Barrero R.A."/>
            <person name="Guerrero F.D."/>
            <person name="Moolhuijzen P."/>
            <person name="Goolsby J.A."/>
            <person name="Tidwell J."/>
            <person name="Bellgard S.E."/>
            <person name="Bellgard M.I."/>
        </authorList>
    </citation>
    <scope>NUCLEOTIDE SEQUENCE</scope>
    <source>
        <tissue evidence="1">Shoot tissue taken approximately 20 cm above the soil surface</tissue>
    </source>
</reference>
<proteinExistence type="predicted"/>
<accession>A0A0A9TKX4</accession>
<reference evidence="1" key="1">
    <citation type="submission" date="2014-09" db="EMBL/GenBank/DDBJ databases">
        <authorList>
            <person name="Magalhaes I.L.F."/>
            <person name="Oliveira U."/>
            <person name="Santos F.R."/>
            <person name="Vidigal T.H.D.A."/>
            <person name="Brescovit A.D."/>
            <person name="Santos A.J."/>
        </authorList>
    </citation>
    <scope>NUCLEOTIDE SEQUENCE</scope>
    <source>
        <tissue evidence="1">Shoot tissue taken approximately 20 cm above the soil surface</tissue>
    </source>
</reference>
<organism evidence="1">
    <name type="scientific">Arundo donax</name>
    <name type="common">Giant reed</name>
    <name type="synonym">Donax arundinaceus</name>
    <dbReference type="NCBI Taxonomy" id="35708"/>
    <lineage>
        <taxon>Eukaryota</taxon>
        <taxon>Viridiplantae</taxon>
        <taxon>Streptophyta</taxon>
        <taxon>Embryophyta</taxon>
        <taxon>Tracheophyta</taxon>
        <taxon>Spermatophyta</taxon>
        <taxon>Magnoliopsida</taxon>
        <taxon>Liliopsida</taxon>
        <taxon>Poales</taxon>
        <taxon>Poaceae</taxon>
        <taxon>PACMAD clade</taxon>
        <taxon>Arundinoideae</taxon>
        <taxon>Arundineae</taxon>
        <taxon>Arundo</taxon>
    </lineage>
</organism>
<evidence type="ECO:0000313" key="1">
    <source>
        <dbReference type="EMBL" id="JAD18144.1"/>
    </source>
</evidence>
<name>A0A0A9TKX4_ARUDO</name>
<dbReference type="AlphaFoldDB" id="A0A0A9TKX4"/>
<protein>
    <submittedName>
        <fullName evidence="1">Uncharacterized protein</fullName>
    </submittedName>
</protein>